<dbReference type="Pfam" id="PF07638">
    <property type="entry name" value="Sigma70_ECF"/>
    <property type="match status" value="1"/>
</dbReference>
<dbReference type="RefSeq" id="WP_103242293.1">
    <property type="nucleotide sequence ID" value="NZ_JANJZD010000052.1"/>
</dbReference>
<evidence type="ECO:0000259" key="1">
    <source>
        <dbReference type="Pfam" id="PF07638"/>
    </source>
</evidence>
<dbReference type="InterPro" id="IPR053812">
    <property type="entry name" value="HTH_Sigma70_ECF-like"/>
</dbReference>
<dbReference type="Proteomes" id="UP000236311">
    <property type="component" value="Unassembled WGS sequence"/>
</dbReference>
<name>A0A2K4ZPE1_9FIRM</name>
<feature type="domain" description="RNA polymerase sigma-70 ECF-like HTH" evidence="1">
    <location>
        <begin position="47"/>
        <end position="176"/>
    </location>
</feature>
<protein>
    <submittedName>
        <fullName evidence="2">ECF sigma factor</fullName>
    </submittedName>
</protein>
<evidence type="ECO:0000313" key="2">
    <source>
        <dbReference type="EMBL" id="SOY32339.1"/>
    </source>
</evidence>
<proteinExistence type="predicted"/>
<accession>A0A2K4ZPE1</accession>
<dbReference type="EMBL" id="OFSM01000046">
    <property type="protein sequence ID" value="SOY32339.1"/>
    <property type="molecule type" value="Genomic_DNA"/>
</dbReference>
<organism evidence="2 3">
    <name type="scientific">Acetatifactor muris</name>
    <dbReference type="NCBI Taxonomy" id="879566"/>
    <lineage>
        <taxon>Bacteria</taxon>
        <taxon>Bacillati</taxon>
        <taxon>Bacillota</taxon>
        <taxon>Clostridia</taxon>
        <taxon>Lachnospirales</taxon>
        <taxon>Lachnospiraceae</taxon>
        <taxon>Acetatifactor</taxon>
    </lineage>
</organism>
<dbReference type="AlphaFoldDB" id="A0A2K4ZPE1"/>
<dbReference type="InterPro" id="IPR036388">
    <property type="entry name" value="WH-like_DNA-bd_sf"/>
</dbReference>
<evidence type="ECO:0000313" key="3">
    <source>
        <dbReference type="Proteomes" id="UP000236311"/>
    </source>
</evidence>
<dbReference type="Gene3D" id="1.10.10.10">
    <property type="entry name" value="Winged helix-like DNA-binding domain superfamily/Winged helix DNA-binding domain"/>
    <property type="match status" value="1"/>
</dbReference>
<keyword evidence="3" id="KW-1185">Reference proteome</keyword>
<gene>
    <name evidence="2" type="ORF">AMURIS_05097</name>
</gene>
<reference evidence="2 3" key="1">
    <citation type="submission" date="2018-01" db="EMBL/GenBank/DDBJ databases">
        <authorList>
            <person name="Gaut B.S."/>
            <person name="Morton B.R."/>
            <person name="Clegg M.T."/>
            <person name="Duvall M.R."/>
        </authorList>
    </citation>
    <scope>NUCLEOTIDE SEQUENCE [LARGE SCALE GENOMIC DNA]</scope>
    <source>
        <strain evidence="2">GP69</strain>
    </source>
</reference>
<dbReference type="OrthoDB" id="2040527at2"/>
<sequence length="184" mass="21619">MDNYKLEPLTDFERKFATENHNLVYDFLHRHGYSLEKYYDVAIFGFLKAVQIYNRREDLREKYAFSFISQQYMRAEIGNHRRTETAKKRKPSGTLISLDAEYAEMENLYNYIGATGGKSPESEMMAMEQITEMLSSLSDTQRKIAVLKVDGYNNREIYSALEIKPSTYYVEIKRIKNVLKEMIG</sequence>